<reference evidence="2" key="2">
    <citation type="submission" date="2022-10" db="EMBL/GenBank/DDBJ databases">
        <authorList>
            <consortium name="ENA_rothamsted_submissions"/>
            <consortium name="culmorum"/>
            <person name="King R."/>
        </authorList>
    </citation>
    <scope>NUCLEOTIDE SEQUENCE</scope>
</reference>
<dbReference type="PROSITE" id="PS50181">
    <property type="entry name" value="FBOX"/>
    <property type="match status" value="1"/>
</dbReference>
<name>A0A9N9RSG3_9DIPT</name>
<dbReference type="Gene3D" id="3.80.10.10">
    <property type="entry name" value="Ribonuclease Inhibitor"/>
    <property type="match status" value="1"/>
</dbReference>
<evidence type="ECO:0000313" key="2">
    <source>
        <dbReference type="EMBL" id="CAG9802194.1"/>
    </source>
</evidence>
<proteinExistence type="predicted"/>
<gene>
    <name evidence="2" type="ORF">CHIRRI_LOCUS5109</name>
</gene>
<dbReference type="SUPFAM" id="SSF81383">
    <property type="entry name" value="F-box domain"/>
    <property type="match status" value="1"/>
</dbReference>
<sequence>MDFYFNEHSLDEEDVMQAMTAVNDNIIDYSHTENWKFDFNEKDVEKIKNDPFCSILEHIYKQLSPKDLLNASLVSKNWYNLIGKLNTFNRLKLTYFTSDYDPKSDEYYSAIKNSSRIYENIDITLWNHEKDIKITEQIIFKYSAFLKCLKLIKFGGFNSMLNEPLDLPNLEELEVHVASGRLNWKFFENVTTLKKLSINGIESKGFTKVLNKNNNLQELTFYENAFISYFIKDISINIKSQLKSLKILDHNKQINLRLSGEFHANVWSENQRSNFYRLLLTQNSLRALHLDVCYAEDLDIIFTRPSLKLLEINKVIGNFPTQLPLSNIQSFMTRTEEMDYATIEKILMLLPKLQSVYIYQLSIEVFFRLLGHQFLQNFHYFWASEEDYGRLICLKTYYSGSIYVTRSTKDEFINLFC</sequence>
<accession>A0A9N9RSG3</accession>
<evidence type="ECO:0000313" key="3">
    <source>
        <dbReference type="Proteomes" id="UP001153620"/>
    </source>
</evidence>
<reference evidence="2" key="1">
    <citation type="submission" date="2022-01" db="EMBL/GenBank/DDBJ databases">
        <authorList>
            <person name="King R."/>
        </authorList>
    </citation>
    <scope>NUCLEOTIDE SEQUENCE</scope>
</reference>
<feature type="domain" description="F-box" evidence="1">
    <location>
        <begin position="55"/>
        <end position="91"/>
    </location>
</feature>
<dbReference type="CDD" id="cd09917">
    <property type="entry name" value="F-box_SF"/>
    <property type="match status" value="1"/>
</dbReference>
<dbReference type="EMBL" id="OU895878">
    <property type="protein sequence ID" value="CAG9802194.1"/>
    <property type="molecule type" value="Genomic_DNA"/>
</dbReference>
<dbReference type="AlphaFoldDB" id="A0A9N9RSG3"/>
<dbReference type="InterPro" id="IPR001810">
    <property type="entry name" value="F-box_dom"/>
</dbReference>
<dbReference type="OrthoDB" id="9984940at2759"/>
<keyword evidence="3" id="KW-1185">Reference proteome</keyword>
<dbReference type="Pfam" id="PF00646">
    <property type="entry name" value="F-box"/>
    <property type="match status" value="1"/>
</dbReference>
<evidence type="ECO:0000259" key="1">
    <source>
        <dbReference type="PROSITE" id="PS50181"/>
    </source>
</evidence>
<dbReference type="InterPro" id="IPR032675">
    <property type="entry name" value="LRR_dom_sf"/>
</dbReference>
<dbReference type="SUPFAM" id="SSF52047">
    <property type="entry name" value="RNI-like"/>
    <property type="match status" value="1"/>
</dbReference>
<protein>
    <recommendedName>
        <fullName evidence="1">F-box domain-containing protein</fullName>
    </recommendedName>
</protein>
<dbReference type="InterPro" id="IPR036047">
    <property type="entry name" value="F-box-like_dom_sf"/>
</dbReference>
<dbReference type="SMART" id="SM00256">
    <property type="entry name" value="FBOX"/>
    <property type="match status" value="1"/>
</dbReference>
<organism evidence="2 3">
    <name type="scientific">Chironomus riparius</name>
    <dbReference type="NCBI Taxonomy" id="315576"/>
    <lineage>
        <taxon>Eukaryota</taxon>
        <taxon>Metazoa</taxon>
        <taxon>Ecdysozoa</taxon>
        <taxon>Arthropoda</taxon>
        <taxon>Hexapoda</taxon>
        <taxon>Insecta</taxon>
        <taxon>Pterygota</taxon>
        <taxon>Neoptera</taxon>
        <taxon>Endopterygota</taxon>
        <taxon>Diptera</taxon>
        <taxon>Nematocera</taxon>
        <taxon>Chironomoidea</taxon>
        <taxon>Chironomidae</taxon>
        <taxon>Chironominae</taxon>
        <taxon>Chironomus</taxon>
    </lineage>
</organism>
<dbReference type="Proteomes" id="UP001153620">
    <property type="component" value="Chromosome 2"/>
</dbReference>